<reference evidence="1 2" key="1">
    <citation type="journal article" date="2012" name="Eukaryot. Cell">
        <title>Genome sequence of the fungus Glarea lozoyensis: the first genome sequence of a species from the Helotiaceae family.</title>
        <authorList>
            <person name="Youssar L."/>
            <person name="Gruening B.A."/>
            <person name="Erxleben A."/>
            <person name="Guenther S."/>
            <person name="Huettel W."/>
        </authorList>
    </citation>
    <scope>NUCLEOTIDE SEQUENCE [LARGE SCALE GENOMIC DNA]</scope>
    <source>
        <strain evidence="2">ATCC 74030 / MF5533</strain>
    </source>
</reference>
<gene>
    <name evidence="1" type="ORF">M7I_1632</name>
</gene>
<keyword evidence="2" id="KW-1185">Reference proteome</keyword>
<accession>H0EGL5</accession>
<dbReference type="Gene3D" id="3.30.420.40">
    <property type="match status" value="1"/>
</dbReference>
<sequence length="341" mass="37888">MDVDNVRLQELNNLLKTLKVNDQVEPHTLIISIDLGTSYSGIGYILSTEPDRVHILDQWPGHTVVKVKSPKVPTVIKYGTGGCGFSWGHQVGLRDEKKLEAFKLLLDPSLPTPEYAQINKVRKNFQEFIKTPINAVDDFMGALYRYAIEEIAEKHPDEFSVIRAMKFVISTPAGWPVTAKNAILKAARDAGASPITHIQEAEAAAFFNMRSKEAKALKLKSQIGDTIMICDAGGATINLTTYTIKRLVPLQVVETVPPLIKEDPNKLSAKAGGSLNLNKNFENHIKSFHYIETLNRFDQEIKPAFSNSSTGNFEVKLEGTKLTDYPDGNLKDNTMSLDRYG</sequence>
<comment type="caution">
    <text evidence="1">The sequence shown here is derived from an EMBL/GenBank/DDBJ whole genome shotgun (WGS) entry which is preliminary data.</text>
</comment>
<evidence type="ECO:0000313" key="1">
    <source>
        <dbReference type="EMBL" id="EHL02289.1"/>
    </source>
</evidence>
<evidence type="ECO:0000313" key="2">
    <source>
        <dbReference type="Proteomes" id="UP000005446"/>
    </source>
</evidence>
<dbReference type="CDD" id="cd10170">
    <property type="entry name" value="ASKHA_NBD_HSP70"/>
    <property type="match status" value="1"/>
</dbReference>
<keyword evidence="1" id="KW-0346">Stress response</keyword>
<dbReference type="InterPro" id="IPR018181">
    <property type="entry name" value="Heat_shock_70_CS"/>
</dbReference>
<name>H0EGL5_GLAL7</name>
<dbReference type="PANTHER" id="PTHR14187:SF82">
    <property type="entry name" value="FAMILY CHAPERONE, PUTATIVE (AFU_ORTHOLOGUE AFUA_7G08575)-RELATED"/>
    <property type="match status" value="1"/>
</dbReference>
<organism evidence="1 2">
    <name type="scientific">Glarea lozoyensis (strain ATCC 74030 / MF5533)</name>
    <dbReference type="NCBI Taxonomy" id="1104152"/>
    <lineage>
        <taxon>Eukaryota</taxon>
        <taxon>Fungi</taxon>
        <taxon>Dikarya</taxon>
        <taxon>Ascomycota</taxon>
        <taxon>Pezizomycotina</taxon>
        <taxon>Leotiomycetes</taxon>
        <taxon>Helotiales</taxon>
        <taxon>Helotiaceae</taxon>
        <taxon>Glarea</taxon>
    </lineage>
</organism>
<dbReference type="PANTHER" id="PTHR14187">
    <property type="entry name" value="ALPHA KINASE/ELONGATION FACTOR 2 KINASE"/>
    <property type="match status" value="1"/>
</dbReference>
<dbReference type="PROSITE" id="PS00297">
    <property type="entry name" value="HSP70_1"/>
    <property type="match status" value="1"/>
</dbReference>
<dbReference type="EMBL" id="AGUE01000028">
    <property type="protein sequence ID" value="EHL02289.1"/>
    <property type="molecule type" value="Genomic_DNA"/>
</dbReference>
<proteinExistence type="predicted"/>
<dbReference type="InParanoid" id="H0EGL5"/>
<dbReference type="HOGENOM" id="CLU_009958_6_0_1"/>
<dbReference type="OrthoDB" id="2963168at2759"/>
<dbReference type="Proteomes" id="UP000005446">
    <property type="component" value="Unassembled WGS sequence"/>
</dbReference>
<dbReference type="InterPro" id="IPR043129">
    <property type="entry name" value="ATPase_NBD"/>
</dbReference>
<protein>
    <submittedName>
        <fullName evidence="1">Putative Heat shock 70 kDa protein 12A</fullName>
    </submittedName>
</protein>
<dbReference type="AlphaFoldDB" id="H0EGL5"/>
<dbReference type="SUPFAM" id="SSF53067">
    <property type="entry name" value="Actin-like ATPase domain"/>
    <property type="match status" value="1"/>
</dbReference>